<organism evidence="9 10">
    <name type="scientific">Candidatus Enterococcus palustris</name>
    <dbReference type="NCBI Taxonomy" id="1834189"/>
    <lineage>
        <taxon>Bacteria</taxon>
        <taxon>Bacillati</taxon>
        <taxon>Bacillota</taxon>
        <taxon>Bacilli</taxon>
        <taxon>Lactobacillales</taxon>
        <taxon>Enterococcaceae</taxon>
        <taxon>Enterococcus</taxon>
    </lineage>
</organism>
<evidence type="ECO:0000256" key="5">
    <source>
        <dbReference type="ARBA" id="ARBA00022989"/>
    </source>
</evidence>
<evidence type="ECO:0000313" key="10">
    <source>
        <dbReference type="Proteomes" id="UP000194948"/>
    </source>
</evidence>
<evidence type="ECO:0000256" key="6">
    <source>
        <dbReference type="ARBA" id="ARBA00023136"/>
    </source>
</evidence>
<evidence type="ECO:0000256" key="1">
    <source>
        <dbReference type="ARBA" id="ARBA00004651"/>
    </source>
</evidence>
<keyword evidence="3" id="KW-1003">Cell membrane</keyword>
<dbReference type="CDD" id="cd06174">
    <property type="entry name" value="MFS"/>
    <property type="match status" value="1"/>
</dbReference>
<dbReference type="InterPro" id="IPR050189">
    <property type="entry name" value="MFS_Efflux_Transporters"/>
</dbReference>
<protein>
    <recommendedName>
        <fullName evidence="8">Major facilitator superfamily (MFS) profile domain-containing protein</fullName>
    </recommendedName>
</protein>
<dbReference type="PROSITE" id="PS50850">
    <property type="entry name" value="MFS"/>
    <property type="match status" value="1"/>
</dbReference>
<keyword evidence="10" id="KW-1185">Reference proteome</keyword>
<name>A0AAQ3W6G9_9ENTE</name>
<dbReference type="EMBL" id="CP147244">
    <property type="protein sequence ID" value="WYJ99532.1"/>
    <property type="molecule type" value="Genomic_DNA"/>
</dbReference>
<feature type="transmembrane region" description="Helical" evidence="7">
    <location>
        <begin position="209"/>
        <end position="230"/>
    </location>
</feature>
<dbReference type="GO" id="GO:0022857">
    <property type="term" value="F:transmembrane transporter activity"/>
    <property type="evidence" value="ECO:0007669"/>
    <property type="project" value="InterPro"/>
</dbReference>
<dbReference type="RefSeq" id="WP_086313032.1">
    <property type="nucleotide sequence ID" value="NZ_CP147244.1"/>
</dbReference>
<feature type="transmembrane region" description="Helical" evidence="7">
    <location>
        <begin position="250"/>
        <end position="268"/>
    </location>
</feature>
<dbReference type="SUPFAM" id="SSF103473">
    <property type="entry name" value="MFS general substrate transporter"/>
    <property type="match status" value="1"/>
</dbReference>
<feature type="transmembrane region" description="Helical" evidence="7">
    <location>
        <begin position="163"/>
        <end position="182"/>
    </location>
</feature>
<gene>
    <name evidence="9" type="ORF">A5821_000609</name>
</gene>
<dbReference type="PANTHER" id="PTHR43124:SF3">
    <property type="entry name" value="CHLORAMPHENICOL EFFLUX PUMP RV0191"/>
    <property type="match status" value="1"/>
</dbReference>
<feature type="transmembrane region" description="Helical" evidence="7">
    <location>
        <begin position="275"/>
        <end position="294"/>
    </location>
</feature>
<dbReference type="Gene3D" id="1.20.1250.20">
    <property type="entry name" value="MFS general substrate transporter like domains"/>
    <property type="match status" value="1"/>
</dbReference>
<evidence type="ECO:0000259" key="8">
    <source>
        <dbReference type="PROSITE" id="PS50850"/>
    </source>
</evidence>
<feature type="transmembrane region" description="Helical" evidence="7">
    <location>
        <begin position="40"/>
        <end position="62"/>
    </location>
</feature>
<sequence length="397" mass="43540">MVRNRWLKFLLLYLGGVIVSLSQLKLVPIQNELGQTLGVSLSLVSWLMSIFTVSGIFLAIPGGTLVTRFGPKKLLMGLMGCLAIGNVWGAFTHDFWSLLISRAIEGISFSMIIMVGIVLINFWFKEGNSGIATGIWGTFSALGSMLAMNLFKSLSQAYGLRSLWLVIAGVSLLLLCLYLFLLDEPTSRSIAKEKENNGSFKKAIENKAIWWLALAQGCMAFILFAFINLYPQIYIQQYGLSEVLANRYTGYFGLFGIPFGALAGYLIDKTKKGKMIIFCSFVLMLVATLWMGFLSSNFTFIAQLFALSAGASLASSCVMILAPKVVKQEQLIGASISFINLFYYVGIFIGTPLVTKVSESSESWSMAIYLLGGVGLLAVFAILGFIKMSKKNENLLV</sequence>
<feature type="transmembrane region" description="Helical" evidence="7">
    <location>
        <begin position="131"/>
        <end position="151"/>
    </location>
</feature>
<feature type="transmembrane region" description="Helical" evidence="7">
    <location>
        <begin position="103"/>
        <end position="124"/>
    </location>
</feature>
<reference evidence="9" key="2">
    <citation type="submission" date="2024-03" db="EMBL/GenBank/DDBJ databases">
        <title>The Genome Sequence of Enterococcus sp. DIV0205d.</title>
        <authorList>
            <consortium name="The Broad Institute Genomics Platform"/>
            <consortium name="The Broad Institute Microbial Omics Core"/>
            <consortium name="The Broad Institute Genomic Center for Infectious Diseases"/>
            <person name="Earl A."/>
            <person name="Manson A."/>
            <person name="Gilmore M."/>
            <person name="Schwartman J."/>
            <person name="Shea T."/>
            <person name="Abouelleil A."/>
            <person name="Cao P."/>
            <person name="Chapman S."/>
            <person name="Cusick C."/>
            <person name="Young S."/>
            <person name="Neafsey D."/>
            <person name="Nusbaum C."/>
            <person name="Birren B."/>
        </authorList>
    </citation>
    <scope>NUCLEOTIDE SEQUENCE</scope>
    <source>
        <strain evidence="9">7F3_DIV0205</strain>
    </source>
</reference>
<evidence type="ECO:0000313" key="9">
    <source>
        <dbReference type="EMBL" id="WYJ99532.1"/>
    </source>
</evidence>
<feature type="transmembrane region" description="Helical" evidence="7">
    <location>
        <begin position="366"/>
        <end position="386"/>
    </location>
</feature>
<keyword evidence="4 7" id="KW-0812">Transmembrane</keyword>
<dbReference type="InterPro" id="IPR036259">
    <property type="entry name" value="MFS_trans_sf"/>
</dbReference>
<proteinExistence type="predicted"/>
<dbReference type="PANTHER" id="PTHR43124">
    <property type="entry name" value="PURINE EFFLUX PUMP PBUE"/>
    <property type="match status" value="1"/>
</dbReference>
<evidence type="ECO:0000256" key="4">
    <source>
        <dbReference type="ARBA" id="ARBA00022692"/>
    </source>
</evidence>
<feature type="transmembrane region" description="Helical" evidence="7">
    <location>
        <begin position="334"/>
        <end position="354"/>
    </location>
</feature>
<keyword evidence="2" id="KW-0813">Transport</keyword>
<dbReference type="Pfam" id="PF07690">
    <property type="entry name" value="MFS_1"/>
    <property type="match status" value="1"/>
</dbReference>
<dbReference type="Proteomes" id="UP000194948">
    <property type="component" value="Chromosome"/>
</dbReference>
<evidence type="ECO:0000256" key="3">
    <source>
        <dbReference type="ARBA" id="ARBA00022475"/>
    </source>
</evidence>
<dbReference type="GO" id="GO:0005886">
    <property type="term" value="C:plasma membrane"/>
    <property type="evidence" value="ECO:0007669"/>
    <property type="project" value="UniProtKB-SubCell"/>
</dbReference>
<evidence type="ECO:0000256" key="2">
    <source>
        <dbReference type="ARBA" id="ARBA00022448"/>
    </source>
</evidence>
<accession>A0AAQ3W6G9</accession>
<feature type="transmembrane region" description="Helical" evidence="7">
    <location>
        <begin position="300"/>
        <end position="322"/>
    </location>
</feature>
<keyword evidence="5 7" id="KW-1133">Transmembrane helix</keyword>
<reference evidence="9" key="1">
    <citation type="submission" date="2017-05" db="EMBL/GenBank/DDBJ databases">
        <authorList>
            <consortium name="The Broad Institute Genomics Platform"/>
            <consortium name="The Broad Institute Genomic Center for Infectious Diseases"/>
            <person name="Earl A."/>
            <person name="Manson A."/>
            <person name="Schwartman J."/>
            <person name="Gilmore M."/>
            <person name="Abouelleil A."/>
            <person name="Cao P."/>
            <person name="Chapman S."/>
            <person name="Cusick C."/>
            <person name="Shea T."/>
            <person name="Young S."/>
            <person name="Neafsey D."/>
            <person name="Nusbaum C."/>
            <person name="Birren B."/>
        </authorList>
    </citation>
    <scope>NUCLEOTIDE SEQUENCE</scope>
    <source>
        <strain evidence="9">7F3_DIV0205</strain>
    </source>
</reference>
<keyword evidence="6 7" id="KW-0472">Membrane</keyword>
<evidence type="ECO:0000256" key="7">
    <source>
        <dbReference type="SAM" id="Phobius"/>
    </source>
</evidence>
<feature type="domain" description="Major facilitator superfamily (MFS) profile" evidence="8">
    <location>
        <begin position="8"/>
        <end position="390"/>
    </location>
</feature>
<dbReference type="InterPro" id="IPR020846">
    <property type="entry name" value="MFS_dom"/>
</dbReference>
<comment type="subcellular location">
    <subcellularLocation>
        <location evidence="1">Cell membrane</location>
        <topology evidence="1">Multi-pass membrane protein</topology>
    </subcellularLocation>
</comment>
<dbReference type="InterPro" id="IPR011701">
    <property type="entry name" value="MFS"/>
</dbReference>
<dbReference type="AlphaFoldDB" id="A0AAQ3W6G9"/>
<feature type="transmembrane region" description="Helical" evidence="7">
    <location>
        <begin position="74"/>
        <end position="91"/>
    </location>
</feature>